<comment type="caution">
    <text evidence="1">The sequence shown here is derived from an EMBL/GenBank/DDBJ whole genome shotgun (WGS) entry which is preliminary data.</text>
</comment>
<organism evidence="1 2">
    <name type="scientific">Kribbella sancticallisti</name>
    <dbReference type="NCBI Taxonomy" id="460087"/>
    <lineage>
        <taxon>Bacteria</taxon>
        <taxon>Bacillati</taxon>
        <taxon>Actinomycetota</taxon>
        <taxon>Actinomycetes</taxon>
        <taxon>Propionibacteriales</taxon>
        <taxon>Kribbellaceae</taxon>
        <taxon>Kribbella</taxon>
    </lineage>
</organism>
<evidence type="ECO:0000313" key="2">
    <source>
        <dbReference type="Proteomes" id="UP001500393"/>
    </source>
</evidence>
<proteinExistence type="predicted"/>
<keyword evidence="2" id="KW-1185">Reference proteome</keyword>
<dbReference type="Proteomes" id="UP001500393">
    <property type="component" value="Unassembled WGS sequence"/>
</dbReference>
<gene>
    <name evidence="1" type="ORF">GCM10009789_41510</name>
</gene>
<evidence type="ECO:0000313" key="1">
    <source>
        <dbReference type="EMBL" id="GAA1583406.1"/>
    </source>
</evidence>
<accession>A0ABN2DT55</accession>
<sequence>MISGAGFGDDVAGGKKCVLLRKLGTHLPHRLNLPHCLDLLRRLRDHHAGDVAAPRTVVPQAVQSQAGRSRDLIG</sequence>
<protein>
    <submittedName>
        <fullName evidence="1">Uncharacterized protein</fullName>
    </submittedName>
</protein>
<name>A0ABN2DT55_9ACTN</name>
<reference evidence="1 2" key="1">
    <citation type="journal article" date="2019" name="Int. J. Syst. Evol. Microbiol.">
        <title>The Global Catalogue of Microorganisms (GCM) 10K type strain sequencing project: providing services to taxonomists for standard genome sequencing and annotation.</title>
        <authorList>
            <consortium name="The Broad Institute Genomics Platform"/>
            <consortium name="The Broad Institute Genome Sequencing Center for Infectious Disease"/>
            <person name="Wu L."/>
            <person name="Ma J."/>
        </authorList>
    </citation>
    <scope>NUCLEOTIDE SEQUENCE [LARGE SCALE GENOMIC DNA]</scope>
    <source>
        <strain evidence="1 2">JCM 14969</strain>
    </source>
</reference>
<dbReference type="EMBL" id="BAAAOS010000025">
    <property type="protein sequence ID" value="GAA1583406.1"/>
    <property type="molecule type" value="Genomic_DNA"/>
</dbReference>